<sequence length="215" mass="25001">MGKFGSINAFETQNPFEFPRQQDGNQKNESEVMQFKASQQLSADSKRPSSSSQQSENNNNGPTLKLAAFVKGKERRFEDYIWSSFEPFTLGVWLLVLGAFIGQALYGTFIQYLEHRIHLVKNFNKFEHLWLYSRLLLLQGEEIIPFYTQSGHFAFIVYILLLVTIFTNLYQGSLLSALLQSTNQNPFKSWDQMIALVKSEKYSFVAYQDQYENEW</sequence>
<evidence type="ECO:0000313" key="1">
    <source>
        <dbReference type="Proteomes" id="UP000887580"/>
    </source>
</evidence>
<proteinExistence type="predicted"/>
<organism evidence="1 2">
    <name type="scientific">Panagrolaimus sp. PS1159</name>
    <dbReference type="NCBI Taxonomy" id="55785"/>
    <lineage>
        <taxon>Eukaryota</taxon>
        <taxon>Metazoa</taxon>
        <taxon>Ecdysozoa</taxon>
        <taxon>Nematoda</taxon>
        <taxon>Chromadorea</taxon>
        <taxon>Rhabditida</taxon>
        <taxon>Tylenchina</taxon>
        <taxon>Panagrolaimomorpha</taxon>
        <taxon>Panagrolaimoidea</taxon>
        <taxon>Panagrolaimidae</taxon>
        <taxon>Panagrolaimus</taxon>
    </lineage>
</organism>
<protein>
    <submittedName>
        <fullName evidence="2">Uncharacterized protein</fullName>
    </submittedName>
</protein>
<dbReference type="Proteomes" id="UP000887580">
    <property type="component" value="Unplaced"/>
</dbReference>
<evidence type="ECO:0000313" key="2">
    <source>
        <dbReference type="WBParaSite" id="PS1159_v2.g8713.t1"/>
    </source>
</evidence>
<dbReference type="WBParaSite" id="PS1159_v2.g8713.t1">
    <property type="protein sequence ID" value="PS1159_v2.g8713.t1"/>
    <property type="gene ID" value="PS1159_v2.g8713"/>
</dbReference>
<accession>A0AC35GTW5</accession>
<reference evidence="2" key="1">
    <citation type="submission" date="2022-11" db="UniProtKB">
        <authorList>
            <consortium name="WormBaseParasite"/>
        </authorList>
    </citation>
    <scope>IDENTIFICATION</scope>
</reference>
<name>A0AC35GTW5_9BILA</name>